<dbReference type="VEuPathDB" id="TriTrypDB:BSAL_67300"/>
<evidence type="ECO:0000313" key="3">
    <source>
        <dbReference type="Proteomes" id="UP000051952"/>
    </source>
</evidence>
<protein>
    <submittedName>
        <fullName evidence="2">Uncharacterized protein</fullName>
    </submittedName>
</protein>
<sequence length="297" mass="34274">MRRHGMMAGLTSHAYFTSNWACSTSLSYLSPTLDVAGKSLLYNHDWNTNTNTTAAEELLPEKDPQRSELVWDSNHLCVNSSSVEDTDLYFMCKEFPPPSYLSSLFETSTDLDREIEALHSARKSSYVLHYEGCWHPSTKGAQFKPLNKFEILQHGNSFPLLLNIEQQQRDQSWEQLEDELRNYYRREGAHRRVVRTSTHERLELVLRGHTKRLPSRLFLSMNSVELMKLSLVPNARWYIYDRNAHDGLRKSQRTVLSRKKKGSSVRNDDHSLPELSSPKQYSLTLDELHLLGGGGKM</sequence>
<organism evidence="2 3">
    <name type="scientific">Bodo saltans</name>
    <name type="common">Flagellated protozoan</name>
    <dbReference type="NCBI Taxonomy" id="75058"/>
    <lineage>
        <taxon>Eukaryota</taxon>
        <taxon>Discoba</taxon>
        <taxon>Euglenozoa</taxon>
        <taxon>Kinetoplastea</taxon>
        <taxon>Metakinetoplastina</taxon>
        <taxon>Eubodonida</taxon>
        <taxon>Bodonidae</taxon>
        <taxon>Bodo</taxon>
    </lineage>
</organism>
<keyword evidence="3" id="KW-1185">Reference proteome</keyword>
<accession>A0A0S4IUG2</accession>
<evidence type="ECO:0000256" key="1">
    <source>
        <dbReference type="SAM" id="MobiDB-lite"/>
    </source>
</evidence>
<dbReference type="Proteomes" id="UP000051952">
    <property type="component" value="Unassembled WGS sequence"/>
</dbReference>
<feature type="compositionally biased region" description="Basic residues" evidence="1">
    <location>
        <begin position="251"/>
        <end position="263"/>
    </location>
</feature>
<dbReference type="EMBL" id="CYKH01000450">
    <property type="protein sequence ID" value="CUF92439.1"/>
    <property type="molecule type" value="Genomic_DNA"/>
</dbReference>
<name>A0A0S4IUG2_BODSA</name>
<reference evidence="3" key="1">
    <citation type="submission" date="2015-09" db="EMBL/GenBank/DDBJ databases">
        <authorList>
            <consortium name="Pathogen Informatics"/>
        </authorList>
    </citation>
    <scope>NUCLEOTIDE SEQUENCE [LARGE SCALE GENOMIC DNA]</scope>
    <source>
        <strain evidence="3">Lake Konstanz</strain>
    </source>
</reference>
<gene>
    <name evidence="2" type="ORF">BSAL_67300</name>
</gene>
<evidence type="ECO:0000313" key="2">
    <source>
        <dbReference type="EMBL" id="CUF92439.1"/>
    </source>
</evidence>
<proteinExistence type="predicted"/>
<feature type="region of interest" description="Disordered" evidence="1">
    <location>
        <begin position="251"/>
        <end position="277"/>
    </location>
</feature>
<dbReference type="AlphaFoldDB" id="A0A0S4IUG2"/>